<comment type="pathway">
    <text evidence="9">Cofactor biosynthesis; NAD(+) biosynthesis; quinolinate from L-kynurenine: step 1/3.</text>
</comment>
<organism evidence="11 12">
    <name type="scientific">Tenacibaculum finnmarkense genomovar ulcerans</name>
    <dbReference type="NCBI Taxonomy" id="2781388"/>
    <lineage>
        <taxon>Bacteria</taxon>
        <taxon>Pseudomonadati</taxon>
        <taxon>Bacteroidota</taxon>
        <taxon>Flavobacteriia</taxon>
        <taxon>Flavobacteriales</taxon>
        <taxon>Flavobacteriaceae</taxon>
        <taxon>Tenacibaculum</taxon>
        <taxon>Tenacibaculum finnmarkense</taxon>
    </lineage>
</organism>
<evidence type="ECO:0000256" key="1">
    <source>
        <dbReference type="ARBA" id="ARBA00001974"/>
    </source>
</evidence>
<evidence type="ECO:0000256" key="8">
    <source>
        <dbReference type="ARBA" id="ARBA00047818"/>
    </source>
</evidence>
<reference evidence="11 12" key="1">
    <citation type="submission" date="2017-11" db="EMBL/GenBank/DDBJ databases">
        <authorList>
            <person name="Duchaud E."/>
        </authorList>
    </citation>
    <scope>NUCLEOTIDE SEQUENCE [LARGE SCALE GENOMIC DNA]</scope>
    <source>
        <strain evidence="11 12">TNO010</strain>
    </source>
</reference>
<dbReference type="GO" id="GO:0006569">
    <property type="term" value="P:L-tryptophan catabolic process"/>
    <property type="evidence" value="ECO:0007669"/>
    <property type="project" value="UniProtKB-UniRule"/>
</dbReference>
<dbReference type="GO" id="GO:0004502">
    <property type="term" value="F:kynurenine 3-monooxygenase activity"/>
    <property type="evidence" value="ECO:0007669"/>
    <property type="project" value="UniProtKB-UniRule"/>
</dbReference>
<dbReference type="EC" id="1.14.13.9" evidence="9"/>
<evidence type="ECO:0000256" key="9">
    <source>
        <dbReference type="HAMAP-Rule" id="MF_01971"/>
    </source>
</evidence>
<comment type="similarity">
    <text evidence="9">Belongs to the aromatic-ring hydroxylase family. KMO subfamily.</text>
</comment>
<dbReference type="UniPathway" id="UPA00253">
    <property type="reaction ID" value="UER00328"/>
</dbReference>
<dbReference type="GO" id="GO:0071949">
    <property type="term" value="F:FAD binding"/>
    <property type="evidence" value="ECO:0007669"/>
    <property type="project" value="InterPro"/>
</dbReference>
<dbReference type="SUPFAM" id="SSF51905">
    <property type="entry name" value="FAD/NAD(P)-binding domain"/>
    <property type="match status" value="1"/>
</dbReference>
<dbReference type="InterPro" id="IPR002938">
    <property type="entry name" value="FAD-bd"/>
</dbReference>
<name>A0A2I2MBJ8_9FLAO</name>
<evidence type="ECO:0000256" key="5">
    <source>
        <dbReference type="ARBA" id="ARBA00022857"/>
    </source>
</evidence>
<evidence type="ECO:0000256" key="6">
    <source>
        <dbReference type="ARBA" id="ARBA00023002"/>
    </source>
</evidence>
<evidence type="ECO:0000256" key="7">
    <source>
        <dbReference type="ARBA" id="ARBA00023033"/>
    </source>
</evidence>
<comment type="cofactor">
    <cofactor evidence="1 9">
        <name>FAD</name>
        <dbReference type="ChEBI" id="CHEBI:57692"/>
    </cofactor>
</comment>
<dbReference type="Gene3D" id="3.50.50.60">
    <property type="entry name" value="FAD/NAD(P)-binding domain"/>
    <property type="match status" value="1"/>
</dbReference>
<comment type="function">
    <text evidence="9">Catalyzes the hydroxylation of L-kynurenine (L-Kyn) to form 3-hydroxy-L-kynurenine (L-3OHKyn). Required for synthesis of quinolinic acid.</text>
</comment>
<dbReference type="GO" id="GO:0070189">
    <property type="term" value="P:kynurenine metabolic process"/>
    <property type="evidence" value="ECO:0007669"/>
    <property type="project" value="TreeGrafter"/>
</dbReference>
<keyword evidence="2 9" id="KW-0285">Flavoprotein</keyword>
<dbReference type="EMBL" id="OENE01000034">
    <property type="protein sequence ID" value="SOU89420.1"/>
    <property type="molecule type" value="Genomic_DNA"/>
</dbReference>
<dbReference type="HAMAP" id="MF_01971">
    <property type="entry name" value="Kynurenine_monooxygenase"/>
    <property type="match status" value="1"/>
</dbReference>
<comment type="catalytic activity">
    <reaction evidence="8 9">
        <text>L-kynurenine + NADPH + O2 + H(+) = 3-hydroxy-L-kynurenine + NADP(+) + H2O</text>
        <dbReference type="Rhea" id="RHEA:20545"/>
        <dbReference type="ChEBI" id="CHEBI:15377"/>
        <dbReference type="ChEBI" id="CHEBI:15378"/>
        <dbReference type="ChEBI" id="CHEBI:15379"/>
        <dbReference type="ChEBI" id="CHEBI:57783"/>
        <dbReference type="ChEBI" id="CHEBI:57959"/>
        <dbReference type="ChEBI" id="CHEBI:58125"/>
        <dbReference type="ChEBI" id="CHEBI:58349"/>
        <dbReference type="EC" id="1.14.13.9"/>
    </reaction>
</comment>
<dbReference type="RefSeq" id="WP_172505663.1">
    <property type="nucleotide sequence ID" value="NZ_OENE01000034.1"/>
</dbReference>
<keyword evidence="6 9" id="KW-0560">Oxidoreductase</keyword>
<evidence type="ECO:0000313" key="11">
    <source>
        <dbReference type="EMBL" id="SOU89420.1"/>
    </source>
</evidence>
<evidence type="ECO:0000256" key="2">
    <source>
        <dbReference type="ARBA" id="ARBA00022630"/>
    </source>
</evidence>
<dbReference type="InterPro" id="IPR036188">
    <property type="entry name" value="FAD/NAD-bd_sf"/>
</dbReference>
<sequence>MNKKDNILIIGAGLCGSLLALRLAQRGYKVAVYESRPDLRTVDISAGRSINLALSDRGFKALRLAGVAEKAREICIPMYGRLIHDIEGNTFSSNYSGRDNECINSISRGDLNAILLTEAEKHENVTIHFNKKCTSVDIENTIAHFKDYHTKEEFSINSDVIFGTDGAGSVLRKSYYLERKFLFSYSQNYLSHGYKELEIPANKIGNHQISNEHLHIWPRGAYMLIALPNVDGSFTVTLFLSYDEGKYNFNNLTSEEKITDFFETQFPDALKLIPNIKEEFLNNPTGALGTVKCSPWHYKNKTILLGDAAHAIVPFYGQGMNASFEDITIFDAVLNENLGDWETVFKTYEKARKENTDAIADLAIDNFQEMKNHVANPLFKEKRILEMALEKEFPEEYFSKYSMVTFKDDIPYAQAMKKGRAQDKALLNLVADSDFKHTTDLKYLKEILQKVVKETNEILREDEIAGL</sequence>
<dbReference type="GO" id="GO:0009435">
    <property type="term" value="P:NAD+ biosynthetic process"/>
    <property type="evidence" value="ECO:0007669"/>
    <property type="project" value="UniProtKB-UniPathway"/>
</dbReference>
<keyword evidence="5 9" id="KW-0521">NADP</keyword>
<dbReference type="PANTHER" id="PTHR46028">
    <property type="entry name" value="KYNURENINE 3-MONOOXYGENASE"/>
    <property type="match status" value="1"/>
</dbReference>
<dbReference type="Proteomes" id="UP000490060">
    <property type="component" value="Unassembled WGS sequence"/>
</dbReference>
<dbReference type="AlphaFoldDB" id="A0A2I2MBJ8"/>
<dbReference type="Pfam" id="PF01494">
    <property type="entry name" value="FAD_binding_3"/>
    <property type="match status" value="1"/>
</dbReference>
<protein>
    <recommendedName>
        <fullName evidence="9">Kynurenine 3-monooxygenase</fullName>
        <ecNumber evidence="9">1.14.13.9</ecNumber>
    </recommendedName>
    <alternativeName>
        <fullName evidence="9">Kynurenine 3-hydroxylase</fullName>
    </alternativeName>
</protein>
<feature type="domain" description="FAD-binding" evidence="10">
    <location>
        <begin position="7"/>
        <end position="361"/>
    </location>
</feature>
<proteinExistence type="inferred from homology"/>
<accession>A0A2I2MBJ8</accession>
<dbReference type="GO" id="GO:0043420">
    <property type="term" value="P:anthranilate metabolic process"/>
    <property type="evidence" value="ECO:0007669"/>
    <property type="project" value="UniProtKB-UniRule"/>
</dbReference>
<dbReference type="FunFam" id="3.50.50.60:FF:000185">
    <property type="entry name" value="Kynurenine 3-monooxygenase"/>
    <property type="match status" value="1"/>
</dbReference>
<keyword evidence="3 9" id="KW-0662">Pyridine nucleotide biosynthesis</keyword>
<evidence type="ECO:0000256" key="4">
    <source>
        <dbReference type="ARBA" id="ARBA00022827"/>
    </source>
</evidence>
<evidence type="ECO:0000313" key="12">
    <source>
        <dbReference type="Proteomes" id="UP000490060"/>
    </source>
</evidence>
<dbReference type="GO" id="GO:0019805">
    <property type="term" value="P:quinolinate biosynthetic process"/>
    <property type="evidence" value="ECO:0007669"/>
    <property type="project" value="UniProtKB-UniRule"/>
</dbReference>
<dbReference type="PRINTS" id="PR00420">
    <property type="entry name" value="RNGMNOXGNASE"/>
</dbReference>
<dbReference type="InterPro" id="IPR027545">
    <property type="entry name" value="Kynurenine_monooxygenase"/>
</dbReference>
<evidence type="ECO:0000259" key="10">
    <source>
        <dbReference type="Pfam" id="PF01494"/>
    </source>
</evidence>
<dbReference type="PANTHER" id="PTHR46028:SF2">
    <property type="entry name" value="KYNURENINE 3-MONOOXYGENASE"/>
    <property type="match status" value="1"/>
</dbReference>
<keyword evidence="4 9" id="KW-0274">FAD</keyword>
<evidence type="ECO:0000256" key="3">
    <source>
        <dbReference type="ARBA" id="ARBA00022642"/>
    </source>
</evidence>
<gene>
    <name evidence="9 11" type="primary">kmo</name>
    <name evidence="11" type="ORF">TNO010_40054</name>
</gene>
<keyword evidence="7 9" id="KW-0503">Monooxygenase</keyword>